<dbReference type="InterPro" id="IPR013087">
    <property type="entry name" value="Znf_C2H2_type"/>
</dbReference>
<dbReference type="STRING" id="7897.ENSLACP00000014439"/>
<feature type="region of interest" description="Disordered" evidence="1">
    <location>
        <begin position="107"/>
        <end position="174"/>
    </location>
</feature>
<protein>
    <submittedName>
        <fullName evidence="3">Zinc finger protein 511</fullName>
    </submittedName>
</protein>
<dbReference type="Ensembl" id="ENSLACT00000014539.1">
    <property type="protein sequence ID" value="ENSLACP00000014439.1"/>
    <property type="gene ID" value="ENSLACG00000012706.1"/>
</dbReference>
<feature type="domain" description="C2H2-type" evidence="2">
    <location>
        <begin position="71"/>
        <end position="94"/>
    </location>
</feature>
<dbReference type="Proteomes" id="UP000008672">
    <property type="component" value="Unassembled WGS sequence"/>
</dbReference>
<feature type="domain" description="C2H2-type" evidence="2">
    <location>
        <begin position="34"/>
        <end position="55"/>
    </location>
</feature>
<reference evidence="3" key="2">
    <citation type="submission" date="2025-08" db="UniProtKB">
        <authorList>
            <consortium name="Ensembl"/>
        </authorList>
    </citation>
    <scope>IDENTIFICATION</scope>
</reference>
<organism evidence="3 4">
    <name type="scientific">Latimeria chalumnae</name>
    <name type="common">Coelacanth</name>
    <dbReference type="NCBI Taxonomy" id="7897"/>
    <lineage>
        <taxon>Eukaryota</taxon>
        <taxon>Metazoa</taxon>
        <taxon>Chordata</taxon>
        <taxon>Craniata</taxon>
        <taxon>Vertebrata</taxon>
        <taxon>Euteleostomi</taxon>
        <taxon>Coelacanthiformes</taxon>
        <taxon>Coelacanthidae</taxon>
        <taxon>Latimeria</taxon>
    </lineage>
</organism>
<evidence type="ECO:0000259" key="2">
    <source>
        <dbReference type="PROSITE" id="PS00028"/>
    </source>
</evidence>
<reference evidence="3" key="3">
    <citation type="submission" date="2025-09" db="UniProtKB">
        <authorList>
            <consortium name="Ensembl"/>
        </authorList>
    </citation>
    <scope>IDENTIFICATION</scope>
</reference>
<dbReference type="Gene3D" id="3.30.160.60">
    <property type="entry name" value="Classic Zinc Finger"/>
    <property type="match status" value="1"/>
</dbReference>
<dbReference type="EMBL" id="AFYH01142025">
    <property type="status" value="NOT_ANNOTATED_CDS"/>
    <property type="molecule type" value="Genomic_DNA"/>
</dbReference>
<name>H3AXR8_LATCH</name>
<keyword evidence="4" id="KW-1185">Reference proteome</keyword>
<dbReference type="PANTHER" id="PTHR21354">
    <property type="entry name" value="ZINC FINGER PROTEIN 511"/>
    <property type="match status" value="1"/>
</dbReference>
<dbReference type="PROSITE" id="PS00028">
    <property type="entry name" value="ZINC_FINGER_C2H2_1"/>
    <property type="match status" value="2"/>
</dbReference>
<dbReference type="SMART" id="SM00355">
    <property type="entry name" value="ZnF_C2H2"/>
    <property type="match status" value="3"/>
</dbReference>
<reference evidence="4" key="1">
    <citation type="submission" date="2011-08" db="EMBL/GenBank/DDBJ databases">
        <title>The draft genome of Latimeria chalumnae.</title>
        <authorList>
            <person name="Di Palma F."/>
            <person name="Alfoldi J."/>
            <person name="Johnson J."/>
            <person name="Berlin A."/>
            <person name="Gnerre S."/>
            <person name="Jaffe D."/>
            <person name="MacCallum I."/>
            <person name="Young S."/>
            <person name="Walker B.J."/>
            <person name="Lander E."/>
            <person name="Lindblad-Toh K."/>
        </authorList>
    </citation>
    <scope>NUCLEOTIDE SEQUENCE [LARGE SCALE GENOMIC DNA]</scope>
    <source>
        <strain evidence="4">Wild caught</strain>
    </source>
</reference>
<accession>H3AXR8</accession>
<dbReference type="InterPro" id="IPR039258">
    <property type="entry name" value="ZNF511"/>
</dbReference>
<dbReference type="GeneTree" id="ENSGT00390000011381"/>
<dbReference type="PANTHER" id="PTHR21354:SF0">
    <property type="entry name" value="ZINC FINGER PROTEIN 511"/>
    <property type="match status" value="1"/>
</dbReference>
<dbReference type="HOGENOM" id="CLU_092647_0_0_1"/>
<evidence type="ECO:0000313" key="4">
    <source>
        <dbReference type="Proteomes" id="UP000008672"/>
    </source>
</evidence>
<sequence length="201" mass="22701">RVPEFGCHIAGCCQLFDTLESYEHHYNTQHRNVCSHCKRAFPSAHLLDIHITEWHDPLFQILAEKQTMYRCLVESCSEKFGTSRDRKDHLIRVHSYPSNFRFEKPKKAKSCAGQQKGEPQKAEAAGMIVDPPQPPMEPVSSDPMEVSPAETMETDGVSESGEKKTDGTSGHMRPCYTHRVPATICFGHGSVRGFRGTRKKK</sequence>
<dbReference type="Bgee" id="ENSLACG00000012706">
    <property type="expression patterns" value="Expressed in muscle tissue and 6 other cell types or tissues"/>
</dbReference>
<dbReference type="eggNOG" id="KOG4173">
    <property type="taxonomic scope" value="Eukaryota"/>
</dbReference>
<dbReference type="EMBL" id="AFYH01142026">
    <property type="status" value="NOT_ANNOTATED_CDS"/>
    <property type="molecule type" value="Genomic_DNA"/>
</dbReference>
<evidence type="ECO:0000256" key="1">
    <source>
        <dbReference type="SAM" id="MobiDB-lite"/>
    </source>
</evidence>
<proteinExistence type="predicted"/>
<dbReference type="OMA" id="DIHITEW"/>
<dbReference type="FunCoup" id="H3AXR8">
    <property type="interactions" value="290"/>
</dbReference>
<evidence type="ECO:0000313" key="3">
    <source>
        <dbReference type="Ensembl" id="ENSLACP00000014439.1"/>
    </source>
</evidence>
<dbReference type="AlphaFoldDB" id="H3AXR8"/>
<dbReference type="InParanoid" id="H3AXR8"/>
<gene>
    <name evidence="3" type="primary">ZNF511</name>
</gene>